<dbReference type="PANTHER" id="PTHR11122:SF13">
    <property type="entry name" value="GLUCOSE-6-PHOSPHATE 1-EPIMERASE"/>
    <property type="match status" value="1"/>
</dbReference>
<dbReference type="InterPro" id="IPR014718">
    <property type="entry name" value="GH-type_carb-bd"/>
</dbReference>
<name>A0ABR5A957_9BACL</name>
<dbReference type="Pfam" id="PF01263">
    <property type="entry name" value="Aldose_epim"/>
    <property type="match status" value="1"/>
</dbReference>
<comment type="caution">
    <text evidence="1">The sequence shown here is derived from an EMBL/GenBank/DDBJ whole genome shotgun (WGS) entry which is preliminary data.</text>
</comment>
<dbReference type="EMBL" id="JXAL01000001">
    <property type="protein sequence ID" value="KIL37532.1"/>
    <property type="molecule type" value="Genomic_DNA"/>
</dbReference>
<dbReference type="Gene3D" id="2.70.98.10">
    <property type="match status" value="1"/>
</dbReference>
<sequence length="295" mass="33516">MTTENGYGVTSFTDTYMMYELSDSATDSRIVICPERGGIMTGCRLHDRELFYMDTETFLNPEANIRGGNPVLFPICGQLEGGRYEWDGVTYTMKNHGVARVLPWEVAAQGSDGSAWITLVLRSNEKTLEAYPFEFELRFTYRLKNGAVSIEQQYINHSQQRMPMIAGFHPYFATNHKNLAYETDATRMLDYNDNQEKPFEGSVNLGGLVESIALLDAEKKEIEFRLDEDCRVKLSYSEHFRYIVLWSVEGKPFVCVEPWTALNAALNRKEGLIMVAPGDTLKADFQISCSKVNVD</sequence>
<accession>A0ABR5A957</accession>
<gene>
    <name evidence="1" type="ORF">SD71_02600</name>
</gene>
<dbReference type="Proteomes" id="UP000054526">
    <property type="component" value="Unassembled WGS sequence"/>
</dbReference>
<reference evidence="1 2" key="1">
    <citation type="submission" date="2014-12" db="EMBL/GenBank/DDBJ databases">
        <title>Draft genome sequence of Cohnella kolymensis strain B-2846.</title>
        <authorList>
            <person name="Karlyshev A.V."/>
            <person name="Kudryashova E.B."/>
        </authorList>
    </citation>
    <scope>NUCLEOTIDE SEQUENCE [LARGE SCALE GENOMIC DNA]</scope>
    <source>
        <strain evidence="1 2">VKM B-2846</strain>
    </source>
</reference>
<keyword evidence="2" id="KW-1185">Reference proteome</keyword>
<dbReference type="InterPro" id="IPR011013">
    <property type="entry name" value="Gal_mutarotase_sf_dom"/>
</dbReference>
<dbReference type="InterPro" id="IPR008183">
    <property type="entry name" value="Aldose_1/G6P_1-epimerase"/>
</dbReference>
<evidence type="ECO:0000313" key="1">
    <source>
        <dbReference type="EMBL" id="KIL37532.1"/>
    </source>
</evidence>
<dbReference type="SUPFAM" id="SSF74650">
    <property type="entry name" value="Galactose mutarotase-like"/>
    <property type="match status" value="1"/>
</dbReference>
<dbReference type="PANTHER" id="PTHR11122">
    <property type="entry name" value="APOSPORY-ASSOCIATED PROTEIN C-RELATED"/>
    <property type="match status" value="1"/>
</dbReference>
<evidence type="ECO:0000313" key="2">
    <source>
        <dbReference type="Proteomes" id="UP000054526"/>
    </source>
</evidence>
<organism evidence="1 2">
    <name type="scientific">Cohnella kolymensis</name>
    <dbReference type="NCBI Taxonomy" id="1590652"/>
    <lineage>
        <taxon>Bacteria</taxon>
        <taxon>Bacillati</taxon>
        <taxon>Bacillota</taxon>
        <taxon>Bacilli</taxon>
        <taxon>Bacillales</taxon>
        <taxon>Paenibacillaceae</taxon>
        <taxon>Cohnella</taxon>
    </lineage>
</organism>
<protein>
    <submittedName>
        <fullName evidence="1">Aldose epimerase</fullName>
    </submittedName>
</protein>
<proteinExistence type="predicted"/>
<dbReference type="RefSeq" id="WP_041059090.1">
    <property type="nucleotide sequence ID" value="NZ_JXAL01000001.1"/>
</dbReference>